<reference evidence="1 2" key="1">
    <citation type="submission" date="2015-01" db="EMBL/GenBank/DDBJ databases">
        <title>Vibrio sp. C5 JCM 19232 whole genome shotgun sequence.</title>
        <authorList>
            <person name="Sawabe T."/>
            <person name="Meirelles P."/>
            <person name="Feng G."/>
            <person name="Sayaka M."/>
            <person name="Hattori M."/>
            <person name="Ohkuma M."/>
        </authorList>
    </citation>
    <scope>NUCLEOTIDE SEQUENCE [LARGE SCALE GENOMIC DNA]</scope>
    <source>
        <strain evidence="1 2">JCM19232</strain>
    </source>
</reference>
<name>A0A0B8PGB1_9VIBR</name>
<dbReference type="EMBL" id="BBSA01000009">
    <property type="protein sequence ID" value="GAM63662.1"/>
    <property type="molecule type" value="Genomic_DNA"/>
</dbReference>
<evidence type="ECO:0000313" key="1">
    <source>
        <dbReference type="EMBL" id="GAM63662.1"/>
    </source>
</evidence>
<evidence type="ECO:0000313" key="2">
    <source>
        <dbReference type="Proteomes" id="UP000031670"/>
    </source>
</evidence>
<gene>
    <name evidence="1" type="ORF">JCM19232_2642</name>
</gene>
<dbReference type="Pfam" id="PF18906">
    <property type="entry name" value="Phage_tube_2"/>
    <property type="match status" value="1"/>
</dbReference>
<dbReference type="AlphaFoldDB" id="A0A0B8PGB1"/>
<protein>
    <submittedName>
        <fullName evidence="1">Uncharacterized protein</fullName>
    </submittedName>
</protein>
<comment type="caution">
    <text evidence="1">The sequence shown here is derived from an EMBL/GenBank/DDBJ whole genome shotgun (WGS) entry which is preliminary data.</text>
</comment>
<dbReference type="Proteomes" id="UP000031670">
    <property type="component" value="Unassembled WGS sequence"/>
</dbReference>
<organism evidence="1 2">
    <name type="scientific">Vibrio ishigakensis</name>
    <dbReference type="NCBI Taxonomy" id="1481914"/>
    <lineage>
        <taxon>Bacteria</taxon>
        <taxon>Pseudomonadati</taxon>
        <taxon>Pseudomonadota</taxon>
        <taxon>Gammaproteobacteria</taxon>
        <taxon>Vibrionales</taxon>
        <taxon>Vibrionaceae</taxon>
        <taxon>Vibrio</taxon>
    </lineage>
</organism>
<accession>A0A0B8PGB1</accession>
<sequence>MLVTRQIILLAEESTYNDGAVGDPTTDAILVNSVTLSNASARMIERPVIKQTLDPLQQVFGGTMMSVQFTVEVKGSGEAGTAPEIGVALKACGFMETVSAGTSVVYSSTSEDITSCSIEAYQDGVLRKLSGCRGTVSFTMNAGELITADFTFTGHYDSHSDTALPNATYQSTVPSALINLQGLRIGTYTPKIGSLTIDTANEIVTPADITDEMGFGEVRIVSRDINGTMDPEMVLLAEQDFLQDWFDGDTKVFTTGEIGAEEGNIISVSIPQLVYRDVAQGERDNLLTDSLTFGCHESLDGTTPALTITFT</sequence>
<proteinExistence type="predicted"/>
<dbReference type="InterPro" id="IPR044000">
    <property type="entry name" value="Phage_tube_2"/>
</dbReference>
<reference evidence="1 2" key="2">
    <citation type="submission" date="2015-01" db="EMBL/GenBank/DDBJ databases">
        <authorList>
            <consortium name="NBRP consortium"/>
            <person name="Sawabe T."/>
            <person name="Meirelles P."/>
            <person name="Feng G."/>
            <person name="Sayaka M."/>
            <person name="Hattori M."/>
            <person name="Ohkuma M."/>
        </authorList>
    </citation>
    <scope>NUCLEOTIDE SEQUENCE [LARGE SCALE GENOMIC DNA]</scope>
    <source>
        <strain evidence="1 2">JCM19232</strain>
    </source>
</reference>